<keyword evidence="3" id="KW-1185">Reference proteome</keyword>
<organism evidence="2 3">
    <name type="scientific">Colwellia chukchiensis</name>
    <dbReference type="NCBI Taxonomy" id="641665"/>
    <lineage>
        <taxon>Bacteria</taxon>
        <taxon>Pseudomonadati</taxon>
        <taxon>Pseudomonadota</taxon>
        <taxon>Gammaproteobacteria</taxon>
        <taxon>Alteromonadales</taxon>
        <taxon>Colwelliaceae</taxon>
        <taxon>Colwellia</taxon>
    </lineage>
</organism>
<dbReference type="STRING" id="641665.GCA_002104455_01033"/>
<keyword evidence="2" id="KW-0132">Cell division</keyword>
<dbReference type="EMBL" id="FOBI01000016">
    <property type="protein sequence ID" value="SEL63745.1"/>
    <property type="molecule type" value="Genomic_DNA"/>
</dbReference>
<feature type="compositionally biased region" description="Basic and acidic residues" evidence="1">
    <location>
        <begin position="149"/>
        <end position="181"/>
    </location>
</feature>
<feature type="compositionally biased region" description="Basic and acidic residues" evidence="1">
    <location>
        <begin position="123"/>
        <end position="137"/>
    </location>
</feature>
<proteinExistence type="predicted"/>
<feature type="region of interest" description="Disordered" evidence="1">
    <location>
        <begin position="90"/>
        <end position="181"/>
    </location>
</feature>
<evidence type="ECO:0000313" key="3">
    <source>
        <dbReference type="Proteomes" id="UP000199297"/>
    </source>
</evidence>
<dbReference type="Gene3D" id="3.30.1150.10">
    <property type="match status" value="1"/>
</dbReference>
<dbReference type="InterPro" id="IPR014161">
    <property type="entry name" value="Tol-Pal_TolA"/>
</dbReference>
<dbReference type="GO" id="GO:0051301">
    <property type="term" value="P:cell division"/>
    <property type="evidence" value="ECO:0007669"/>
    <property type="project" value="UniProtKB-KW"/>
</dbReference>
<dbReference type="SUPFAM" id="SSF74653">
    <property type="entry name" value="TolA/TonB C-terminal domain"/>
    <property type="match status" value="1"/>
</dbReference>
<sequence>MSSQYSVPLALSFAIHFVLAAVLLLGDFATPIKPTPSAVPMEPIQAVVIEKSKVDAQVNKIKKQKADDAKKLKELEQRVAAANAKRLQEEKRIKKLERERRQKEQEKKAADQAAKKAKAKANAADKLRKQKELEQKQAAEAAAKAKAQRIKEEKAAKKAEQLRKKQEAERKRKAEEARERAAQQKLLEQQMAEEMASRQQARRQQVMTEIGRYTALITQTIKRNLITDRSTMEGKSCKLTISLAPSGFVTNVVTGQGDRIVCEAAKTAVYKAGTLPVSKDPEIFRQMKTISLTVAPDKFN</sequence>
<dbReference type="NCBIfam" id="TIGR02794">
    <property type="entry name" value="tolA_full"/>
    <property type="match status" value="1"/>
</dbReference>
<dbReference type="RefSeq" id="WP_085285420.1">
    <property type="nucleotide sequence ID" value="NZ_FOBI01000016.1"/>
</dbReference>
<name>A0A1H7RU98_9GAMM</name>
<reference evidence="3" key="1">
    <citation type="submission" date="2016-10" db="EMBL/GenBank/DDBJ databases">
        <authorList>
            <person name="Varghese N."/>
            <person name="Submissions S."/>
        </authorList>
    </citation>
    <scope>NUCLEOTIDE SEQUENCE [LARGE SCALE GENOMIC DNA]</scope>
    <source>
        <strain evidence="3">CGMCC 1.9127</strain>
    </source>
</reference>
<dbReference type="GO" id="GO:0019534">
    <property type="term" value="F:toxin transmembrane transporter activity"/>
    <property type="evidence" value="ECO:0007669"/>
    <property type="project" value="InterPro"/>
</dbReference>
<keyword evidence="2" id="KW-0131">Cell cycle</keyword>
<evidence type="ECO:0000313" key="2">
    <source>
        <dbReference type="EMBL" id="SEL63745.1"/>
    </source>
</evidence>
<dbReference type="Pfam" id="PF06519">
    <property type="entry name" value="TolA"/>
    <property type="match status" value="1"/>
</dbReference>
<feature type="compositionally biased region" description="Basic and acidic residues" evidence="1">
    <location>
        <begin position="90"/>
        <end position="114"/>
    </location>
</feature>
<protein>
    <submittedName>
        <fullName evidence="2">Cell division and transport-associated protein TolA</fullName>
    </submittedName>
</protein>
<dbReference type="OrthoDB" id="6194496at2"/>
<accession>A0A1H7RU98</accession>
<dbReference type="Proteomes" id="UP000199297">
    <property type="component" value="Unassembled WGS sequence"/>
</dbReference>
<gene>
    <name evidence="2" type="ORF">SAMN05216262_1168</name>
</gene>
<dbReference type="AlphaFoldDB" id="A0A1H7RU98"/>
<dbReference type="GO" id="GO:0043213">
    <property type="term" value="P:bacteriocin transport"/>
    <property type="evidence" value="ECO:0007669"/>
    <property type="project" value="InterPro"/>
</dbReference>
<evidence type="ECO:0000256" key="1">
    <source>
        <dbReference type="SAM" id="MobiDB-lite"/>
    </source>
</evidence>
<dbReference type="GO" id="GO:0016020">
    <property type="term" value="C:membrane"/>
    <property type="evidence" value="ECO:0007669"/>
    <property type="project" value="InterPro"/>
</dbReference>